<dbReference type="Proteomes" id="UP000323067">
    <property type="component" value="Chromosome i"/>
</dbReference>
<dbReference type="AlphaFoldDB" id="A0A2H4SW34"/>
<dbReference type="VEuPathDB" id="FungiDB:A9K55_000245"/>
<feature type="non-terminal residue" evidence="1">
    <location>
        <position position="165"/>
    </location>
</feature>
<name>A0A2H4SW34_CORMI</name>
<evidence type="ECO:0000313" key="1">
    <source>
        <dbReference type="EMBL" id="ATY67315.1"/>
    </source>
</evidence>
<organism evidence="1 2">
    <name type="scientific">Cordyceps militaris</name>
    <name type="common">Caterpillar fungus</name>
    <name type="synonym">Clavaria militaris</name>
    <dbReference type="NCBI Taxonomy" id="73501"/>
    <lineage>
        <taxon>Eukaryota</taxon>
        <taxon>Fungi</taxon>
        <taxon>Dikarya</taxon>
        <taxon>Ascomycota</taxon>
        <taxon>Pezizomycotina</taxon>
        <taxon>Sordariomycetes</taxon>
        <taxon>Hypocreomycetidae</taxon>
        <taxon>Hypocreales</taxon>
        <taxon>Cordycipitaceae</taxon>
        <taxon>Cordyceps</taxon>
    </lineage>
</organism>
<evidence type="ECO:0000313" key="2">
    <source>
        <dbReference type="Proteomes" id="UP000323067"/>
    </source>
</evidence>
<accession>A0A2H4SW34</accession>
<gene>
    <name evidence="1" type="ORF">A9K55_000245</name>
</gene>
<proteinExistence type="predicted"/>
<protein>
    <submittedName>
        <fullName evidence="1">Uncharacterized protein</fullName>
    </submittedName>
</protein>
<reference evidence="1 2" key="1">
    <citation type="journal article" date="2017" name="BMC Genomics">
        <title>Chromosome level assembly and secondary metabolite potential of the parasitic fungus Cordyceps militaris.</title>
        <authorList>
            <person name="Kramer G.J."/>
            <person name="Nodwell J.R."/>
        </authorList>
    </citation>
    <scope>NUCLEOTIDE SEQUENCE [LARGE SCALE GENOMIC DNA]</scope>
    <source>
        <strain evidence="1 2">ATCC 34164</strain>
    </source>
</reference>
<dbReference type="VEuPathDB" id="FungiDB:CCM_07558"/>
<sequence length="165" mass="18528">MNDGVILAMLAMAPCFNSVSARFSSSPTLAVHPILDDPGLAPAKRQGWHHHSRRNFEQGLSRDHGQIVADRYERWLPAYPKRIEIRPRFIQESVNSARLVTPHLFQLAPNLGNWTRSVAAADLSFSRSIQRSALHPWPFRARVKKSAVGSCFSKLVPESQLVPIL</sequence>
<dbReference type="EMBL" id="CP023328">
    <property type="protein sequence ID" value="ATY67315.1"/>
    <property type="molecule type" value="Genomic_DNA"/>
</dbReference>